<protein>
    <submittedName>
        <fullName evidence="3">Lipoprotein LpqB</fullName>
    </submittedName>
</protein>
<evidence type="ECO:0000313" key="3">
    <source>
        <dbReference type="EMBL" id="GGZ76284.1"/>
    </source>
</evidence>
<evidence type="ECO:0000313" key="4">
    <source>
        <dbReference type="EMBL" id="QEU80353.1"/>
    </source>
</evidence>
<dbReference type="Proteomes" id="UP000634660">
    <property type="component" value="Unassembled WGS sequence"/>
</dbReference>
<evidence type="ECO:0000313" key="5">
    <source>
        <dbReference type="Proteomes" id="UP000326831"/>
    </source>
</evidence>
<reference evidence="4 5" key="2">
    <citation type="submission" date="2017-09" db="EMBL/GenBank/DDBJ databases">
        <authorList>
            <person name="Lee N."/>
            <person name="Cho B.-K."/>
        </authorList>
    </citation>
    <scope>NUCLEOTIDE SEQUENCE [LARGE SCALE GENOMIC DNA]</scope>
    <source>
        <strain evidence="4 5">ATCC 27467</strain>
    </source>
</reference>
<feature type="region of interest" description="Disordered" evidence="1">
    <location>
        <begin position="1"/>
        <end position="40"/>
    </location>
</feature>
<dbReference type="Pfam" id="PF10647">
    <property type="entry name" value="Gmad1"/>
    <property type="match status" value="1"/>
</dbReference>
<accession>A0A5P2UMM7</accession>
<keyword evidence="5" id="KW-1185">Reference proteome</keyword>
<dbReference type="RefSeq" id="WP_150519369.1">
    <property type="nucleotide sequence ID" value="NZ_BMVX01000014.1"/>
</dbReference>
<dbReference type="InterPro" id="IPR018910">
    <property type="entry name" value="LpqB_C"/>
</dbReference>
<reference evidence="3" key="3">
    <citation type="submission" date="2020-09" db="EMBL/GenBank/DDBJ databases">
        <authorList>
            <person name="Sun Q."/>
            <person name="Ohkuma M."/>
        </authorList>
    </citation>
    <scope>NUCLEOTIDE SEQUENCE</scope>
    <source>
        <strain evidence="3">JCM 4834</strain>
    </source>
</reference>
<organism evidence="4 5">
    <name type="scientific">Streptomyces subrutilus</name>
    <dbReference type="NCBI Taxonomy" id="36818"/>
    <lineage>
        <taxon>Bacteria</taxon>
        <taxon>Bacillati</taxon>
        <taxon>Actinomycetota</taxon>
        <taxon>Actinomycetes</taxon>
        <taxon>Kitasatosporales</taxon>
        <taxon>Streptomycetaceae</taxon>
        <taxon>Streptomyces</taxon>
    </lineage>
</organism>
<feature type="domain" description="GerMN" evidence="2">
    <location>
        <begin position="250"/>
        <end position="346"/>
    </location>
</feature>
<sequence>MDAEPGPGPGHEGPRAGAGVRAGAGGAPERAAAAGAPGRRRTRTRALRACALGAAGLLLAGCASMPDHGEIRAVRGSQGVDSQVRVFGVPPADKASPADIVDGFLEALTGDDPQLETARKYLTEDAAKSWKPGSAVTVLSAGLDRFPVQGEKNSDQARWKVAGKKLATVDERSAYQPETGGAQYEEFLQLVQVDKQWRIATPPRSLVLSDSDFQRMYMPVSKYYFAGGTLVADPVYVRQRSDPDSRMDPTTQTVQSLLAGPSKWLGPVVESSFPTGTELREGTKSLSYDGQNTLRVPLNAKADNVAQPQCQKMATQLLYTVKDLTASRPERVELLRSDGKTSMCAVSEVAAADLANRPPTPGFQYYVDAESRLVRMKLDVTNDEQQYRPEAVPGPLATAPGFKVGSAAVSHGERRAAVVSEDGHGLYVVPLTGSGAMPPPVLVGRGAKPNLLTTPSWDAAGDLWVADQDPANAGLWRVPGGTGAPQRVEVSGLDGRRITSLKISPDGVRIALLLLEPGGRKNLWVGRVERPAGKGDASAVSVRELRPAAPQMADVTAMSWAPRGRLLVVGRESGGVDQARYMLADGSMVAASLPGATELVAVAVAVSEDEDKPKPVLAYSQEDGIVWLPPGAQWRTAAAGGRGPAYPG</sequence>
<gene>
    <name evidence="3" type="primary">lpqB</name>
    <name evidence="4" type="ORF">CP968_20445</name>
    <name evidence="3" type="ORF">GCM10010371_40150</name>
</gene>
<dbReference type="EMBL" id="BMVX01000014">
    <property type="protein sequence ID" value="GGZ76284.1"/>
    <property type="molecule type" value="Genomic_DNA"/>
</dbReference>
<evidence type="ECO:0000259" key="2">
    <source>
        <dbReference type="SMART" id="SM00909"/>
    </source>
</evidence>
<dbReference type="InterPro" id="IPR011042">
    <property type="entry name" value="6-blade_b-propeller_TolB-like"/>
</dbReference>
<dbReference type="SMART" id="SM00909">
    <property type="entry name" value="Germane"/>
    <property type="match status" value="1"/>
</dbReference>
<dbReference type="EMBL" id="CP023701">
    <property type="protein sequence ID" value="QEU80353.1"/>
    <property type="molecule type" value="Genomic_DNA"/>
</dbReference>
<dbReference type="KEGG" id="ssub:CP968_20445"/>
<dbReference type="Pfam" id="PF25976">
    <property type="entry name" value="LpqB_N"/>
    <property type="match status" value="1"/>
</dbReference>
<proteinExistence type="predicted"/>
<keyword evidence="3" id="KW-0449">Lipoprotein</keyword>
<dbReference type="OrthoDB" id="3226781at2"/>
<feature type="compositionally biased region" description="Low complexity" evidence="1">
    <location>
        <begin position="27"/>
        <end position="37"/>
    </location>
</feature>
<dbReference type="SUPFAM" id="SSF82171">
    <property type="entry name" value="DPP6 N-terminal domain-like"/>
    <property type="match status" value="1"/>
</dbReference>
<dbReference type="Proteomes" id="UP000326831">
    <property type="component" value="Chromosome"/>
</dbReference>
<dbReference type="InterPro" id="IPR059026">
    <property type="entry name" value="LpqB_N"/>
</dbReference>
<dbReference type="Gene3D" id="2.120.10.30">
    <property type="entry name" value="TolB, C-terminal domain"/>
    <property type="match status" value="1"/>
</dbReference>
<dbReference type="Pfam" id="PF10646">
    <property type="entry name" value="Germane"/>
    <property type="match status" value="1"/>
</dbReference>
<name>A0A5P2UMM7_9ACTN</name>
<dbReference type="InterPro" id="IPR019606">
    <property type="entry name" value="GerMN"/>
</dbReference>
<dbReference type="AlphaFoldDB" id="A0A5P2UMM7"/>
<reference evidence="3" key="1">
    <citation type="journal article" date="2014" name="Int. J. Syst. Evol. Microbiol.">
        <title>Complete genome sequence of Corynebacterium casei LMG S-19264T (=DSM 44701T), isolated from a smear-ripened cheese.</title>
        <authorList>
            <consortium name="US DOE Joint Genome Institute (JGI-PGF)"/>
            <person name="Walter F."/>
            <person name="Albersmeier A."/>
            <person name="Kalinowski J."/>
            <person name="Ruckert C."/>
        </authorList>
    </citation>
    <scope>NUCLEOTIDE SEQUENCE</scope>
    <source>
        <strain evidence="3">JCM 4834</strain>
    </source>
</reference>
<evidence type="ECO:0000256" key="1">
    <source>
        <dbReference type="SAM" id="MobiDB-lite"/>
    </source>
</evidence>